<feature type="transmembrane region" description="Helical" evidence="8">
    <location>
        <begin position="1637"/>
        <end position="1659"/>
    </location>
</feature>
<feature type="region of interest" description="Disordered" evidence="7">
    <location>
        <begin position="370"/>
        <end position="397"/>
    </location>
</feature>
<feature type="transmembrane region" description="Helical" evidence="8">
    <location>
        <begin position="545"/>
        <end position="562"/>
    </location>
</feature>
<feature type="transmembrane region" description="Helical" evidence="8">
    <location>
        <begin position="2338"/>
        <end position="2356"/>
    </location>
</feature>
<feature type="transmembrane region" description="Helical" evidence="8">
    <location>
        <begin position="2094"/>
        <end position="2112"/>
    </location>
</feature>
<accession>A0A7J6ENV1</accession>
<evidence type="ECO:0000256" key="4">
    <source>
        <dbReference type="ARBA" id="ARBA00022692"/>
    </source>
</evidence>
<feature type="transmembrane region" description="Helical" evidence="8">
    <location>
        <begin position="1527"/>
        <end position="1544"/>
    </location>
</feature>
<evidence type="ECO:0000256" key="5">
    <source>
        <dbReference type="ARBA" id="ARBA00022989"/>
    </source>
</evidence>
<evidence type="ECO:0000256" key="3">
    <source>
        <dbReference type="ARBA" id="ARBA00022448"/>
    </source>
</evidence>
<feature type="transmembrane region" description="Helical" evidence="8">
    <location>
        <begin position="996"/>
        <end position="1015"/>
    </location>
</feature>
<feature type="transmembrane region" description="Helical" evidence="8">
    <location>
        <begin position="1820"/>
        <end position="1840"/>
    </location>
</feature>
<feature type="transmembrane region" description="Helical" evidence="8">
    <location>
        <begin position="1469"/>
        <end position="1495"/>
    </location>
</feature>
<dbReference type="EMBL" id="JAATIP010000207">
    <property type="protein sequence ID" value="KAF4360132.1"/>
    <property type="molecule type" value="Genomic_DNA"/>
</dbReference>
<dbReference type="Proteomes" id="UP000525078">
    <property type="component" value="Unassembled WGS sequence"/>
</dbReference>
<feature type="transmembrane region" description="Helical" evidence="8">
    <location>
        <begin position="1928"/>
        <end position="1945"/>
    </location>
</feature>
<keyword evidence="3" id="KW-0813">Transport</keyword>
<feature type="transmembrane region" description="Helical" evidence="8">
    <location>
        <begin position="711"/>
        <end position="729"/>
    </location>
</feature>
<comment type="similarity">
    <text evidence="2">Belongs to the purine permeases (TC 2.A.7.14) family.</text>
</comment>
<feature type="transmembrane region" description="Helical" evidence="8">
    <location>
        <begin position="145"/>
        <end position="164"/>
    </location>
</feature>
<feature type="transmembrane region" description="Helical" evidence="8">
    <location>
        <begin position="1090"/>
        <end position="1112"/>
    </location>
</feature>
<evidence type="ECO:0000256" key="2">
    <source>
        <dbReference type="ARBA" id="ARBA00006213"/>
    </source>
</evidence>
<evidence type="ECO:0000313" key="10">
    <source>
        <dbReference type="Proteomes" id="UP000525078"/>
    </source>
</evidence>
<feature type="transmembrane region" description="Helical" evidence="8">
    <location>
        <begin position="1786"/>
        <end position="1808"/>
    </location>
</feature>
<reference evidence="9 10" key="1">
    <citation type="journal article" date="2020" name="bioRxiv">
        <title>Sequence and annotation of 42 cannabis genomes reveals extensive copy number variation in cannabinoid synthesis and pathogen resistance genes.</title>
        <authorList>
            <person name="Mckernan K.J."/>
            <person name="Helbert Y."/>
            <person name="Kane L.T."/>
            <person name="Ebling H."/>
            <person name="Zhang L."/>
            <person name="Liu B."/>
            <person name="Eaton Z."/>
            <person name="Mclaughlin S."/>
            <person name="Kingan S."/>
            <person name="Baybayan P."/>
            <person name="Concepcion G."/>
            <person name="Jordan M."/>
            <person name="Riva A."/>
            <person name="Barbazuk W."/>
            <person name="Harkins T."/>
        </authorList>
    </citation>
    <scope>NUCLEOTIDE SEQUENCE [LARGE SCALE GENOMIC DNA]</scope>
    <source>
        <strain evidence="10">cv. Jamaican Lion 4</strain>
        <tissue evidence="9">Leaf</tissue>
    </source>
</reference>
<dbReference type="InterPro" id="IPR037185">
    <property type="entry name" value="EmrE-like"/>
</dbReference>
<name>A0A7J6ENV1_CANSA</name>
<dbReference type="Pfam" id="PF16913">
    <property type="entry name" value="PUNUT"/>
    <property type="match status" value="7"/>
</dbReference>
<feature type="transmembrane region" description="Helical" evidence="8">
    <location>
        <begin position="2279"/>
        <end position="2303"/>
    </location>
</feature>
<dbReference type="InterPro" id="IPR030182">
    <property type="entry name" value="PUP_plant"/>
</dbReference>
<feature type="transmembrane region" description="Helical" evidence="8">
    <location>
        <begin position="1693"/>
        <end position="1711"/>
    </location>
</feature>
<feature type="transmembrane region" description="Helical" evidence="8">
    <location>
        <begin position="1386"/>
        <end position="1408"/>
    </location>
</feature>
<feature type="transmembrane region" description="Helical" evidence="8">
    <location>
        <begin position="2211"/>
        <end position="2233"/>
    </location>
</feature>
<feature type="transmembrane region" description="Helical" evidence="8">
    <location>
        <begin position="75"/>
        <end position="96"/>
    </location>
</feature>
<dbReference type="PANTHER" id="PTHR31376">
    <property type="entry name" value="OS09G0467300 PROTEIN-RELATED"/>
    <property type="match status" value="1"/>
</dbReference>
<feature type="transmembrane region" description="Helical" evidence="8">
    <location>
        <begin position="2479"/>
        <end position="2499"/>
    </location>
</feature>
<feature type="transmembrane region" description="Helical" evidence="8">
    <location>
        <begin position="285"/>
        <end position="309"/>
    </location>
</feature>
<feature type="transmembrane region" description="Helical" evidence="8">
    <location>
        <begin position="47"/>
        <end position="69"/>
    </location>
</feature>
<feature type="transmembrane region" description="Helical" evidence="8">
    <location>
        <begin position="439"/>
        <end position="458"/>
    </location>
</feature>
<feature type="transmembrane region" description="Helical" evidence="8">
    <location>
        <begin position="1420"/>
        <end position="1439"/>
    </location>
</feature>
<feature type="transmembrane region" description="Helical" evidence="8">
    <location>
        <begin position="1161"/>
        <end position="1182"/>
    </location>
</feature>
<evidence type="ECO:0000313" key="9">
    <source>
        <dbReference type="EMBL" id="KAF4360132.1"/>
    </source>
</evidence>
<feature type="transmembrane region" description="Helical" evidence="8">
    <location>
        <begin position="969"/>
        <end position="990"/>
    </location>
</feature>
<feature type="transmembrane region" description="Helical" evidence="8">
    <location>
        <begin position="1559"/>
        <end position="1583"/>
    </location>
</feature>
<feature type="transmembrane region" description="Helical" evidence="8">
    <location>
        <begin position="519"/>
        <end position="538"/>
    </location>
</feature>
<evidence type="ECO:0000256" key="7">
    <source>
        <dbReference type="SAM" id="MobiDB-lite"/>
    </source>
</evidence>
<feature type="transmembrane region" description="Helical" evidence="8">
    <location>
        <begin position="684"/>
        <end position="705"/>
    </location>
</feature>
<dbReference type="SUPFAM" id="SSF103481">
    <property type="entry name" value="Multidrug resistance efflux transporter EmrE"/>
    <property type="match status" value="4"/>
</dbReference>
<keyword evidence="4 8" id="KW-0812">Transmembrane</keyword>
<feature type="transmembrane region" description="Helical" evidence="8">
    <location>
        <begin position="1315"/>
        <end position="1338"/>
    </location>
</feature>
<feature type="transmembrane region" description="Helical" evidence="8">
    <location>
        <begin position="915"/>
        <end position="934"/>
    </location>
</feature>
<feature type="transmembrane region" description="Helical" evidence="8">
    <location>
        <begin position="1276"/>
        <end position="1295"/>
    </location>
</feature>
<comment type="caution">
    <text evidence="9">The sequence shown here is derived from an EMBL/GenBank/DDBJ whole genome shotgun (WGS) entry which is preliminary data.</text>
</comment>
<feature type="transmembrane region" description="Helical" evidence="8">
    <location>
        <begin position="613"/>
        <end position="635"/>
    </location>
</feature>
<keyword evidence="6 8" id="KW-0472">Membrane</keyword>
<feature type="transmembrane region" description="Helical" evidence="8">
    <location>
        <begin position="1022"/>
        <end position="1039"/>
    </location>
</feature>
<dbReference type="PANTHER" id="PTHR31376:SF17">
    <property type="entry name" value="PURINE PERMEASE 21-RELATED"/>
    <property type="match status" value="1"/>
</dbReference>
<feature type="transmembrane region" description="Helical" evidence="8">
    <location>
        <begin position="2372"/>
        <end position="2396"/>
    </location>
</feature>
<dbReference type="GO" id="GO:0005345">
    <property type="term" value="F:purine nucleobase transmembrane transporter activity"/>
    <property type="evidence" value="ECO:0007669"/>
    <property type="project" value="UniProtKB-ARBA"/>
</dbReference>
<evidence type="ECO:0000256" key="1">
    <source>
        <dbReference type="ARBA" id="ARBA00004141"/>
    </source>
</evidence>
<sequence>MILFINTIYIYANYVSNALSSANESSNNQPITCSSHQHRKLTISIRIGIYSFFVLCGQAIATLLGRLYYEKGGKSKWMATLVQLVGFPIFLPYYFIPNKNHKLLVTKTKTNKLLVTTIYFVLGLLIAENCYLYSIGLMYLQVSTYSIILSSQLAFNAFFSFFLNSQKFTPYIINSLVLLTISSLLLVFEPESQDSSSSSSKISKGKYAIGFICTLGASAGSGLNLNLTQIFMKKVLKNESFSVIIDVIVFQSLVATIVTLVGLFASSEWSTLREEMNEFQLGKVSYVMTLLWITITRQVYFIGVVGLVLEVSSLFSNVISVLGSPIVPIMAVFFFHENMDGVKAMAMVLAIWGFVSYAYQNYLDNCSSKNDNPIRNDEEANEGDSHGYANESNQPNTPQTRKLGLWIRIGFYSFLVLSGQTAATLLGRLYYEKGGKSKWMGSFVQLAGFPILLPYYLFRKMKCKTKNNHNMNTNYTLPLQSKKPSMLVVASVYLILGLIAAAICYLYSVGLMYLPVSTYSIILASQLAFNAFFSFFLNSHKFTPYIINSLVLLTISSILLVLEPGSQKSSKVSKGKYAIGFVCTVAGSAAYGLSLSLMQFFMNKVVKKESFSVIIDVIVYQSLVATIVVLVGLFASSEWRSLREEMNEFELGKVSYVMTLSWIAITWQVVSIGLLGLMLQVSSVFSNVISVLGLSIVPIMAVFFFHEKMDGIKVMAMFMAVWGFVSYAYQNYLDNQTSKNDKCNAQITFPLTYTGREIPSSYIMTTPSDIIESSSQLSTHTTPVSMPLTASPSLRRSSASKLDALYEVSYLSDDGKLRTYGSISLLQPLFVKFCSSIDMEKVEEIQVQLSIRAEEANEGDSHGHVNESNQSTSHQTRKQVFWIRIGFYSFLVLSGQAAATLLGRLYYEKGGKSKWMGSLVQLAGFPILLPYYLFRKKKYKIENNHNSYMNTNTLPLQSKKPSMLTVASVYLVLGLIAAAICYLYSVGLMYLPVSTYSIILASQLAFNAFFSFFLNSHKFTPYIINSLVLLTISSVLLVLEPSSQISSKVSKGKYAIGFVCTVAGSAAYGLGLSLMQYFMNKVLKKESFSVIIDVIVYQSVVATVIILVGLFASSEWSTLREEMNEFQLGKVSYVMTLSWIAITWQVFSIGLLGLILEVSSLFSNVISVLGLPIVPIMAVFLFHEKMNGIKAMSMVMAVWGFVSYAYQNYLDNKSSKNDNPITNVCSSFDMGEAQQVKLRIRAEEANEGDSHGFANESNHSTEKFLKKESFSVIRDVIVFQSLVATIAILVGNFTSNELSTLREEMNEFELGKVSYHDMAMSLNMASFLHWSILAFVMLSNSSLQMDSLFLQSPSPILAEEANEGDSHSYANESNQSTSPQTRKLGLWIRIGIYSFLLLSGQATATLLGRLYYEKGGKSKWMGSLVQLVGFPILLPYYLFRKKKIKTENNQNTTTNTNTLPIQSKKPSMLIVASFYLVFGLIIAAICYLYSVGLMYLPVSTYSIILASQLAFNAFFSFFLNSHKFTPYIINSLVLLTISSVLLVLEPGSQKSSKVSKGKYAIGFVCTVGGSAGYGLVLSLTQFFMNKVIKKESFSVIVDVLLFQSLVATVVILVGLFASSEWSTLRIEMNEFELGKVSYVMTLSWTAITWQVFSIGLLGLILEVSSLFSNVIGVLGLPIVPIMAVFFFHEKMNAIKVMSMVMAVWGFVSYAYQNYLDNQSSKNDNPITNSLFLSKLQPLKICSSFHMGEAQQVQLSIRAEEANEGDSHGFANESHHSTSPQTRKVTVWIRIGIYSFLVLFGQAVATLLGRLYYERGGKSKWMATLVQLAGFPIFLPYYIYFIPTKKYKTNHNTTNNTTITHSVQSEKPSTLLVTSIYLVLGLLIAADCYLYSVGLMYLPVSTFSIICASQLAFNAFFSFFLNSQKFTPYIINSLVLLTISSVLLVFEPDSEESSKVSKGKFATGFVCTVGASAGYGLVLSLAQFFMNKVLKKESFSVIVDVIVFQSLVATIAILVGLFASSEWSTLREEMNEFELGKVSYVMTLLWIAITWQIFLIGTVGLILEVSSLFSNVISVLGLPIVPVMAVFFFHEKMDGIKAMAMVLATWGFVSYAYQNYLDSYSSKNENPISNGSPQRIKISQQTDYYREVAAEINSKGRRSWQVDVDVAAGVQLKVSPSAEIAKEVNFVGSNSNNKFESIPSSRDRKYFQWLRVICYAFLLISGQASAVLLGRLYFAKGGNSNWMATLVQLVGFPILLPYYCFAGRKSELSTTFSNSSPKSLLILVLVSIFLGIVLVVDCFLYSVGLSYLPISTYSLISASQLAFNAFFSFFLNSQKFTPFIVNSLVLLTISSTLVAFNDDSKEGAHDISSKRKFVIGFICTVAASALYGLLLSVTQFVIAKVLKRETFSVVIDITILESLLATSISLVGLFASGEWKDLSNEMYAFRLGKVSYVMTLVGTSISWQAFFLGTIGLILEMSSLFSNAISVLGLPIVPILAVFFFKEKMYGVKVISLLLAIWGFISYVYQDYLDSYNSKTHNENANGENRASQEEDTSSA</sequence>
<feature type="transmembrane region" description="Helical" evidence="8">
    <location>
        <begin position="1501"/>
        <end position="1520"/>
    </location>
</feature>
<keyword evidence="5 8" id="KW-1133">Transmembrane helix</keyword>
<feature type="transmembrane region" description="Helical" evidence="8">
    <location>
        <begin position="208"/>
        <end position="231"/>
    </location>
</feature>
<feature type="transmembrane region" description="Helical" evidence="8">
    <location>
        <begin position="881"/>
        <end position="903"/>
    </location>
</feature>
<feature type="transmembrane region" description="Helical" evidence="8">
    <location>
        <begin position="655"/>
        <end position="677"/>
    </location>
</feature>
<feature type="transmembrane region" description="Helical" evidence="8">
    <location>
        <begin position="171"/>
        <end position="188"/>
    </location>
</feature>
<feature type="transmembrane region" description="Helical" evidence="8">
    <location>
        <begin position="1132"/>
        <end position="1154"/>
    </location>
</feature>
<feature type="transmembrane region" description="Helical" evidence="8">
    <location>
        <begin position="1897"/>
        <end position="1916"/>
    </location>
</feature>
<feature type="transmembrane region" description="Helical" evidence="8">
    <location>
        <begin position="1870"/>
        <end position="1891"/>
    </location>
</feature>
<feature type="transmembrane region" description="Helical" evidence="8">
    <location>
        <begin position="577"/>
        <end position="601"/>
    </location>
</feature>
<feature type="transmembrane region" description="Helical" evidence="8">
    <location>
        <begin position="1188"/>
        <end position="1206"/>
    </location>
</feature>
<comment type="subcellular location">
    <subcellularLocation>
        <location evidence="1">Membrane</location>
        <topology evidence="1">Multi-pass membrane protein</topology>
    </subcellularLocation>
</comment>
<feature type="transmembrane region" description="Helical" evidence="8">
    <location>
        <begin position="2038"/>
        <end position="2062"/>
    </location>
</feature>
<proteinExistence type="inferred from homology"/>
<organism evidence="9 10">
    <name type="scientific">Cannabis sativa</name>
    <name type="common">Hemp</name>
    <name type="synonym">Marijuana</name>
    <dbReference type="NCBI Taxonomy" id="3483"/>
    <lineage>
        <taxon>Eukaryota</taxon>
        <taxon>Viridiplantae</taxon>
        <taxon>Streptophyta</taxon>
        <taxon>Embryophyta</taxon>
        <taxon>Tracheophyta</taxon>
        <taxon>Spermatophyta</taxon>
        <taxon>Magnoliopsida</taxon>
        <taxon>eudicotyledons</taxon>
        <taxon>Gunneridae</taxon>
        <taxon>Pentapetalae</taxon>
        <taxon>rosids</taxon>
        <taxon>fabids</taxon>
        <taxon>Rosales</taxon>
        <taxon>Cannabaceae</taxon>
        <taxon>Cannabis</taxon>
    </lineage>
</organism>
<feature type="transmembrane region" description="Helical" evidence="8">
    <location>
        <begin position="341"/>
        <end position="359"/>
    </location>
</feature>
<feature type="transmembrane region" description="Helical" evidence="8">
    <location>
        <begin position="243"/>
        <end position="265"/>
    </location>
</feature>
<feature type="transmembrane region" description="Helical" evidence="8">
    <location>
        <begin position="314"/>
        <end position="335"/>
    </location>
</feature>
<feature type="transmembrane region" description="Helical" evidence="8">
    <location>
        <begin position="2505"/>
        <end position="2524"/>
    </location>
</feature>
<protein>
    <submittedName>
        <fullName evidence="9">Uncharacterized protein</fullName>
    </submittedName>
</protein>
<dbReference type="GO" id="GO:0016020">
    <property type="term" value="C:membrane"/>
    <property type="evidence" value="ECO:0007669"/>
    <property type="project" value="UniProtKB-SubCell"/>
</dbReference>
<gene>
    <name evidence="9" type="ORF">F8388_000001</name>
</gene>
<feature type="transmembrane region" description="Helical" evidence="8">
    <location>
        <begin position="1054"/>
        <end position="1078"/>
    </location>
</feature>
<feature type="transmembrane region" description="Helical" evidence="8">
    <location>
        <begin position="1960"/>
        <end position="1984"/>
    </location>
</feature>
<feature type="transmembrane region" description="Helical" evidence="8">
    <location>
        <begin position="117"/>
        <end position="139"/>
    </location>
</feature>
<feature type="transmembrane region" description="Helical" evidence="8">
    <location>
        <begin position="487"/>
        <end position="513"/>
    </location>
</feature>
<feature type="transmembrane region" description="Helical" evidence="8">
    <location>
        <begin position="2239"/>
        <end position="2258"/>
    </location>
</feature>
<feature type="transmembrane region" description="Helical" evidence="8">
    <location>
        <begin position="2450"/>
        <end position="2474"/>
    </location>
</feature>
<feature type="transmembrane region" description="Helical" evidence="8">
    <location>
        <begin position="2408"/>
        <end position="2430"/>
    </location>
</feature>
<feature type="transmembrane region" description="Helical" evidence="8">
    <location>
        <begin position="1996"/>
        <end position="2018"/>
    </location>
</feature>
<feature type="transmembrane region" description="Helical" evidence="8">
    <location>
        <begin position="405"/>
        <end position="427"/>
    </location>
</feature>
<feature type="transmembrane region" description="Helical" evidence="8">
    <location>
        <begin position="1595"/>
        <end position="1617"/>
    </location>
</feature>
<feature type="transmembrane region" description="Helical" evidence="8">
    <location>
        <begin position="2067"/>
        <end position="2088"/>
    </location>
</feature>
<feature type="transmembrane region" description="Helical" evidence="8">
    <location>
        <begin position="1666"/>
        <end position="1687"/>
    </location>
</feature>
<dbReference type="GO" id="GO:0015211">
    <property type="term" value="F:purine nucleoside transmembrane transporter activity"/>
    <property type="evidence" value="ECO:0007669"/>
    <property type="project" value="InterPro"/>
</dbReference>
<evidence type="ECO:0000256" key="8">
    <source>
        <dbReference type="SAM" id="Phobius"/>
    </source>
</evidence>
<evidence type="ECO:0000256" key="6">
    <source>
        <dbReference type="ARBA" id="ARBA00023136"/>
    </source>
</evidence>